<dbReference type="GO" id="GO:0005634">
    <property type="term" value="C:nucleus"/>
    <property type="evidence" value="ECO:0007669"/>
    <property type="project" value="TreeGrafter"/>
</dbReference>
<evidence type="ECO:0000313" key="6">
    <source>
        <dbReference type="EMBL" id="KAG5648468.1"/>
    </source>
</evidence>
<evidence type="ECO:0000313" key="7">
    <source>
        <dbReference type="Proteomes" id="UP000775547"/>
    </source>
</evidence>
<dbReference type="OrthoDB" id="432970at2759"/>
<organism evidence="6 7">
    <name type="scientific">Asterophora parasitica</name>
    <dbReference type="NCBI Taxonomy" id="117018"/>
    <lineage>
        <taxon>Eukaryota</taxon>
        <taxon>Fungi</taxon>
        <taxon>Dikarya</taxon>
        <taxon>Basidiomycota</taxon>
        <taxon>Agaricomycotina</taxon>
        <taxon>Agaricomycetes</taxon>
        <taxon>Agaricomycetidae</taxon>
        <taxon>Agaricales</taxon>
        <taxon>Tricholomatineae</taxon>
        <taxon>Lyophyllaceae</taxon>
        <taxon>Asterophora</taxon>
    </lineage>
</organism>
<dbReference type="GO" id="GO:0008270">
    <property type="term" value="F:zinc ion binding"/>
    <property type="evidence" value="ECO:0007669"/>
    <property type="project" value="UniProtKB-KW"/>
</dbReference>
<dbReference type="InterPro" id="IPR024119">
    <property type="entry name" value="TF_DEAF-1"/>
</dbReference>
<reference evidence="6" key="1">
    <citation type="submission" date="2020-07" db="EMBL/GenBank/DDBJ databases">
        <authorList>
            <person name="Nieuwenhuis M."/>
            <person name="Van De Peppel L.J.J."/>
        </authorList>
    </citation>
    <scope>NUCLEOTIDE SEQUENCE</scope>
    <source>
        <strain evidence="6">AP01</strain>
        <tissue evidence="6">Mycelium</tissue>
    </source>
</reference>
<dbReference type="Proteomes" id="UP000775547">
    <property type="component" value="Unassembled WGS sequence"/>
</dbReference>
<name>A0A9P7GH28_9AGAR</name>
<feature type="domain" description="MYND-type" evidence="5">
    <location>
        <begin position="1143"/>
        <end position="1182"/>
    </location>
</feature>
<dbReference type="Gene3D" id="6.10.140.2220">
    <property type="match status" value="1"/>
</dbReference>
<accession>A0A9P7GH28</accession>
<gene>
    <name evidence="6" type="ORF">DXG03_003079</name>
</gene>
<dbReference type="PANTHER" id="PTHR10237">
    <property type="entry name" value="DEFORMED EPIDERMAL AUTOREGULATORY FACTOR 1 HOMOLOG SUPPRESSIN"/>
    <property type="match status" value="1"/>
</dbReference>
<keyword evidence="7" id="KW-1185">Reference proteome</keyword>
<evidence type="ECO:0000256" key="2">
    <source>
        <dbReference type="ARBA" id="ARBA00022771"/>
    </source>
</evidence>
<evidence type="ECO:0000256" key="3">
    <source>
        <dbReference type="ARBA" id="ARBA00022833"/>
    </source>
</evidence>
<dbReference type="PANTHER" id="PTHR10237:SF15">
    <property type="entry name" value="LD37257P"/>
    <property type="match status" value="1"/>
</dbReference>
<reference evidence="6" key="2">
    <citation type="submission" date="2021-10" db="EMBL/GenBank/DDBJ databases">
        <title>Phylogenomics reveals ancestral predisposition of the termite-cultivated fungus Termitomyces towards a domesticated lifestyle.</title>
        <authorList>
            <person name="Auxier B."/>
            <person name="Grum-Grzhimaylo A."/>
            <person name="Cardenas M.E."/>
            <person name="Lodge J.D."/>
            <person name="Laessoe T."/>
            <person name="Pedersen O."/>
            <person name="Smith M.E."/>
            <person name="Kuyper T.W."/>
            <person name="Franco-Molano E.A."/>
            <person name="Baroni T.J."/>
            <person name="Aanen D.K."/>
        </authorList>
    </citation>
    <scope>NUCLEOTIDE SEQUENCE</scope>
    <source>
        <strain evidence="6">AP01</strain>
        <tissue evidence="6">Mycelium</tissue>
    </source>
</reference>
<keyword evidence="3" id="KW-0862">Zinc</keyword>
<dbReference type="SUPFAM" id="SSF144232">
    <property type="entry name" value="HIT/MYND zinc finger-like"/>
    <property type="match status" value="1"/>
</dbReference>
<proteinExistence type="predicted"/>
<comment type="caution">
    <text evidence="6">The sequence shown here is derived from an EMBL/GenBank/DDBJ whole genome shotgun (WGS) entry which is preliminary data.</text>
</comment>
<dbReference type="EMBL" id="JABCKV010000002">
    <property type="protein sequence ID" value="KAG5648468.1"/>
    <property type="molecule type" value="Genomic_DNA"/>
</dbReference>
<dbReference type="PROSITE" id="PS01360">
    <property type="entry name" value="ZF_MYND_1"/>
    <property type="match status" value="1"/>
</dbReference>
<sequence>MAHPLYWPGKYYFYPIGNTSAVCLTRDLAPEESADMLLLGCGDPRNILYTILSEPQPVNRRLDFTCCDFEPGVLARNVLLFTMISDNLPQSIIWNYFYHLYLDKESHTTLIEQCKKLIPLSDDIKSWNSSPYGRFLKMSTAYTLKELGRHWSLYAALPQLPNGRLKLIRKAYAETFKSPFNKSGTLLSSARSTGPLMGHSVQVLTEQCKRYWKTGVTFSDPKKIAAATHLNPTFAYSLDGEGCNLHYGTDPLVSFHLAPLFGNATGQGRVTVEAAVKTAQGQFEMWCSSFYNSLFTPTTPTIRFFLGEAMAVCRSLEAFAKTSTLNLGLPVAQWKTQLIQLNKDDYTQGGAPVIFNAIETSNMEDHIGLLNLLVAVVPLLSVSTRSPVLYIESLLSGGKDATKEFTERLYTDITVMGLLLGILPVDFLSGFTSRSNVHELLIHRMTNGGGSQFHQVTTWKPVASGDFFAGRGGRAPSLPSFDPRQLGSLLYDMYHDLFEHEDSRNFLRLNEGNILNALKRANLIHYIRESFVLLLKLVKGRNHIAEDDWVQAMDRFMNALQADNSIQMDTLAYNDLCAHLYRHGVYTIDFLRHFPKTKIGRFRHWDKLTPIVRIILVVPRESLSVFEASDSGTPLLQCDVKGLHSQNIFTSVHVAFGRVIPMGTSSNPRVVFEEDPNGRRGTMPLVASFTMPVWLLTDIEPMAVLKVSLSVRSTTGTVSLIPKLGLHLHVFSANFLDESHVHVLPEHPLPKGEPSTSLPALKPLPTELGTEGPALVELDEQCELVSSMTVRITVENSGAQSLLRSGAVPKTVQLSSCLMRVSLGTYSKDVAFPFPVVGSKHKLRVARKSSYIEVRGILEHHADNLLTMHMATLCALQVVVPVYGPFQPDGMTLNPFPVVTAGKSMSPWSIHRLNLSRLPTLDVNGTRMAEWLNPHVGAMMSSRERSLRKKDTNDTLMAVKDTIHSIIVRSSGIQGGPARRLFAFRDEPTQNCDTIIFISDLKFDLHSHTIVCDGYVLPLTHPLLDKMGTSFGKLVHQGDLVNVRAREGEMRAWKLLLPALVERRRTWQHGADCEYKVQGKIPLTEVMEVDPLCGCGKGKDVEGMMKNQLWKPWAPYVTRFALSPLFAVSYLETIGRDPTRYRCFLCRGKGKPKMMTCRACQKVRYCSRECQRKDWKDHKGRCT</sequence>
<keyword evidence="1" id="KW-0479">Metal-binding</keyword>
<dbReference type="Pfam" id="PF01753">
    <property type="entry name" value="zf-MYND"/>
    <property type="match status" value="1"/>
</dbReference>
<dbReference type="GO" id="GO:0000981">
    <property type="term" value="F:DNA-binding transcription factor activity, RNA polymerase II-specific"/>
    <property type="evidence" value="ECO:0007669"/>
    <property type="project" value="TreeGrafter"/>
</dbReference>
<dbReference type="Pfam" id="PF14737">
    <property type="entry name" value="DUF4470"/>
    <property type="match status" value="1"/>
</dbReference>
<protein>
    <recommendedName>
        <fullName evidence="5">MYND-type domain-containing protein</fullName>
    </recommendedName>
</protein>
<dbReference type="AlphaFoldDB" id="A0A9P7GH28"/>
<keyword evidence="2 4" id="KW-0863">Zinc-finger</keyword>
<evidence type="ECO:0000256" key="1">
    <source>
        <dbReference type="ARBA" id="ARBA00022723"/>
    </source>
</evidence>
<dbReference type="PROSITE" id="PS50865">
    <property type="entry name" value="ZF_MYND_2"/>
    <property type="match status" value="1"/>
</dbReference>
<dbReference type="InterPro" id="IPR002893">
    <property type="entry name" value="Znf_MYND"/>
</dbReference>
<dbReference type="InterPro" id="IPR027974">
    <property type="entry name" value="DUF4470"/>
</dbReference>
<evidence type="ECO:0000259" key="5">
    <source>
        <dbReference type="PROSITE" id="PS50865"/>
    </source>
</evidence>
<evidence type="ECO:0000256" key="4">
    <source>
        <dbReference type="PROSITE-ProRule" id="PRU00134"/>
    </source>
</evidence>